<comment type="caution">
    <text evidence="2">The sequence shown here is derived from an EMBL/GenBank/DDBJ whole genome shotgun (WGS) entry which is preliminary data.</text>
</comment>
<keyword evidence="3" id="KW-1185">Reference proteome</keyword>
<dbReference type="PANTHER" id="PTHR35182">
    <property type="entry name" value="PROTEIN CBG13762"/>
    <property type="match status" value="1"/>
</dbReference>
<dbReference type="EMBL" id="CADEPM010000012">
    <property type="protein sequence ID" value="CAB3411103.1"/>
    <property type="molecule type" value="Genomic_DNA"/>
</dbReference>
<evidence type="ECO:0000313" key="2">
    <source>
        <dbReference type="EMBL" id="CAB3411103.1"/>
    </source>
</evidence>
<proteinExistence type="predicted"/>
<evidence type="ECO:0000256" key="1">
    <source>
        <dbReference type="SAM" id="SignalP"/>
    </source>
</evidence>
<name>A0A8S1FBC8_9PELO</name>
<accession>A0A8S1FBC8</accession>
<gene>
    <name evidence="2" type="ORF">CBOVIS_LOCUS12528</name>
</gene>
<organism evidence="2 3">
    <name type="scientific">Caenorhabditis bovis</name>
    <dbReference type="NCBI Taxonomy" id="2654633"/>
    <lineage>
        <taxon>Eukaryota</taxon>
        <taxon>Metazoa</taxon>
        <taxon>Ecdysozoa</taxon>
        <taxon>Nematoda</taxon>
        <taxon>Chromadorea</taxon>
        <taxon>Rhabditida</taxon>
        <taxon>Rhabditina</taxon>
        <taxon>Rhabditomorpha</taxon>
        <taxon>Rhabditoidea</taxon>
        <taxon>Rhabditidae</taxon>
        <taxon>Peloderinae</taxon>
        <taxon>Caenorhabditis</taxon>
    </lineage>
</organism>
<dbReference type="Proteomes" id="UP000494206">
    <property type="component" value="Unassembled WGS sequence"/>
</dbReference>
<feature type="chain" id="PRO_5035751962" evidence="1">
    <location>
        <begin position="19"/>
        <end position="118"/>
    </location>
</feature>
<reference evidence="2 3" key="1">
    <citation type="submission" date="2020-04" db="EMBL/GenBank/DDBJ databases">
        <authorList>
            <person name="Laetsch R D."/>
            <person name="Stevens L."/>
            <person name="Kumar S."/>
            <person name="Blaxter L. M."/>
        </authorList>
    </citation>
    <scope>NUCLEOTIDE SEQUENCE [LARGE SCALE GENOMIC DNA]</scope>
</reference>
<dbReference type="OrthoDB" id="5869021at2759"/>
<dbReference type="AlphaFoldDB" id="A0A8S1FBC8"/>
<protein>
    <submittedName>
        <fullName evidence="2">Uncharacterized protein</fullName>
    </submittedName>
</protein>
<sequence length="118" mass="12574">MSFKVLIALIAIVVFAEAQLAQQLAKSGEKVEIDIAKGAKALARTNHAGVTQVMNFSGPNAGVFVDEKGKKVDSSNYELKKDVLIIKKVTAADGGSYRKEPNPPVGHFPGPVLELTIQ</sequence>
<dbReference type="PANTHER" id="PTHR35182:SF1">
    <property type="entry name" value="COLD-SHOCK PROTEIN-RELATED"/>
    <property type="match status" value="1"/>
</dbReference>
<evidence type="ECO:0000313" key="3">
    <source>
        <dbReference type="Proteomes" id="UP000494206"/>
    </source>
</evidence>
<keyword evidence="1" id="KW-0732">Signal</keyword>
<feature type="signal peptide" evidence="1">
    <location>
        <begin position="1"/>
        <end position="18"/>
    </location>
</feature>